<sequence>MEHLLLELFPNIQNGYEESGIINNMAASLWTISKFLLFRKWILILSKKTAWQQMLMNMNAKRWVFLR</sequence>
<dbReference type="AlphaFoldDB" id="A0A2Z6RTH6"/>
<gene>
    <name evidence="2" type="ORF">RCL2_000307400</name>
    <name evidence="1" type="ORF">RclHR1_02530011</name>
</gene>
<evidence type="ECO:0000313" key="3">
    <source>
        <dbReference type="Proteomes" id="UP000247702"/>
    </source>
</evidence>
<dbReference type="EMBL" id="BLAL01000017">
    <property type="protein sequence ID" value="GES75652.1"/>
    <property type="molecule type" value="Genomic_DNA"/>
</dbReference>
<name>A0A2Z6RTH6_9GLOM</name>
<protein>
    <submittedName>
        <fullName evidence="1">Uncharacterized protein</fullName>
    </submittedName>
</protein>
<comment type="caution">
    <text evidence="1">The sequence shown here is derived from an EMBL/GenBank/DDBJ whole genome shotgun (WGS) entry which is preliminary data.</text>
</comment>
<reference evidence="2" key="2">
    <citation type="submission" date="2019-10" db="EMBL/GenBank/DDBJ databases">
        <title>Conservation and host-specific expression of non-tandemly repeated heterogenous ribosome RNA gene in arbuscular mycorrhizal fungi.</title>
        <authorList>
            <person name="Maeda T."/>
            <person name="Kobayashi Y."/>
            <person name="Nakagawa T."/>
            <person name="Ezawa T."/>
            <person name="Yamaguchi K."/>
            <person name="Bino T."/>
            <person name="Nishimoto Y."/>
            <person name="Shigenobu S."/>
            <person name="Kawaguchi M."/>
        </authorList>
    </citation>
    <scope>NUCLEOTIDE SEQUENCE</scope>
    <source>
        <strain evidence="2">HR1</strain>
    </source>
</reference>
<dbReference type="EMBL" id="BEXD01001702">
    <property type="protein sequence ID" value="GBB95416.1"/>
    <property type="molecule type" value="Genomic_DNA"/>
</dbReference>
<evidence type="ECO:0000313" key="2">
    <source>
        <dbReference type="EMBL" id="GES75652.1"/>
    </source>
</evidence>
<reference evidence="1 3" key="1">
    <citation type="submission" date="2017-11" db="EMBL/GenBank/DDBJ databases">
        <title>The genome of Rhizophagus clarus HR1 reveals common genetic basis of auxotrophy among arbuscular mycorrhizal fungi.</title>
        <authorList>
            <person name="Kobayashi Y."/>
        </authorList>
    </citation>
    <scope>NUCLEOTIDE SEQUENCE [LARGE SCALE GENOMIC DNA]</scope>
    <source>
        <strain evidence="1 3">HR1</strain>
    </source>
</reference>
<proteinExistence type="predicted"/>
<accession>A0A2Z6RTH6</accession>
<dbReference type="Proteomes" id="UP000615446">
    <property type="component" value="Unassembled WGS sequence"/>
</dbReference>
<evidence type="ECO:0000313" key="1">
    <source>
        <dbReference type="EMBL" id="GBB95416.1"/>
    </source>
</evidence>
<dbReference type="Proteomes" id="UP000247702">
    <property type="component" value="Unassembled WGS sequence"/>
</dbReference>
<organism evidence="1 3">
    <name type="scientific">Rhizophagus clarus</name>
    <dbReference type="NCBI Taxonomy" id="94130"/>
    <lineage>
        <taxon>Eukaryota</taxon>
        <taxon>Fungi</taxon>
        <taxon>Fungi incertae sedis</taxon>
        <taxon>Mucoromycota</taxon>
        <taxon>Glomeromycotina</taxon>
        <taxon>Glomeromycetes</taxon>
        <taxon>Glomerales</taxon>
        <taxon>Glomeraceae</taxon>
        <taxon>Rhizophagus</taxon>
    </lineage>
</organism>
<keyword evidence="3" id="KW-1185">Reference proteome</keyword>